<reference evidence="1" key="2">
    <citation type="submission" date="2020-11" db="EMBL/GenBank/DDBJ databases">
        <authorList>
            <person name="McCartney M.A."/>
            <person name="Auch B."/>
            <person name="Kono T."/>
            <person name="Mallez S."/>
            <person name="Becker A."/>
            <person name="Gohl D.M."/>
            <person name="Silverstein K.A.T."/>
            <person name="Koren S."/>
            <person name="Bechman K.B."/>
            <person name="Herman A."/>
            <person name="Abrahante J.E."/>
            <person name="Garbe J."/>
        </authorList>
    </citation>
    <scope>NUCLEOTIDE SEQUENCE</scope>
    <source>
        <strain evidence="1">Duluth1</strain>
        <tissue evidence="1">Whole animal</tissue>
    </source>
</reference>
<organism evidence="1 2">
    <name type="scientific">Dreissena polymorpha</name>
    <name type="common">Zebra mussel</name>
    <name type="synonym">Mytilus polymorpha</name>
    <dbReference type="NCBI Taxonomy" id="45954"/>
    <lineage>
        <taxon>Eukaryota</taxon>
        <taxon>Metazoa</taxon>
        <taxon>Spiralia</taxon>
        <taxon>Lophotrochozoa</taxon>
        <taxon>Mollusca</taxon>
        <taxon>Bivalvia</taxon>
        <taxon>Autobranchia</taxon>
        <taxon>Heteroconchia</taxon>
        <taxon>Euheterodonta</taxon>
        <taxon>Imparidentia</taxon>
        <taxon>Neoheterodontei</taxon>
        <taxon>Myida</taxon>
        <taxon>Dreissenoidea</taxon>
        <taxon>Dreissenidae</taxon>
        <taxon>Dreissena</taxon>
    </lineage>
</organism>
<comment type="caution">
    <text evidence="1">The sequence shown here is derived from an EMBL/GenBank/DDBJ whole genome shotgun (WGS) entry which is preliminary data.</text>
</comment>
<evidence type="ECO:0000313" key="2">
    <source>
        <dbReference type="Proteomes" id="UP000828390"/>
    </source>
</evidence>
<proteinExistence type="predicted"/>
<dbReference type="Proteomes" id="UP000828390">
    <property type="component" value="Unassembled WGS sequence"/>
</dbReference>
<accession>A0A9D4FGE0</accession>
<sequence length="63" mass="6978">MCIHTDTVRECIQWIPGSTVLTAESACEESTHNRAVIPGLTQHNMQWPGIHAVIGHSAVGWWI</sequence>
<reference evidence="1" key="1">
    <citation type="journal article" date="2019" name="bioRxiv">
        <title>The Genome of the Zebra Mussel, Dreissena polymorpha: A Resource for Invasive Species Research.</title>
        <authorList>
            <person name="McCartney M.A."/>
            <person name="Auch B."/>
            <person name="Kono T."/>
            <person name="Mallez S."/>
            <person name="Zhang Y."/>
            <person name="Obille A."/>
            <person name="Becker A."/>
            <person name="Abrahante J.E."/>
            <person name="Garbe J."/>
            <person name="Badalamenti J.P."/>
            <person name="Herman A."/>
            <person name="Mangelson H."/>
            <person name="Liachko I."/>
            <person name="Sullivan S."/>
            <person name="Sone E.D."/>
            <person name="Koren S."/>
            <person name="Silverstein K.A.T."/>
            <person name="Beckman K.B."/>
            <person name="Gohl D.M."/>
        </authorList>
    </citation>
    <scope>NUCLEOTIDE SEQUENCE</scope>
    <source>
        <strain evidence="1">Duluth1</strain>
        <tissue evidence="1">Whole animal</tissue>
    </source>
</reference>
<protein>
    <submittedName>
        <fullName evidence="1">Uncharacterized protein</fullName>
    </submittedName>
</protein>
<name>A0A9D4FGE0_DREPO</name>
<evidence type="ECO:0000313" key="1">
    <source>
        <dbReference type="EMBL" id="KAH3796095.1"/>
    </source>
</evidence>
<dbReference type="AlphaFoldDB" id="A0A9D4FGE0"/>
<keyword evidence="2" id="KW-1185">Reference proteome</keyword>
<gene>
    <name evidence="1" type="ORF">DPMN_149662</name>
</gene>
<dbReference type="EMBL" id="JAIWYP010000007">
    <property type="protein sequence ID" value="KAH3796095.1"/>
    <property type="molecule type" value="Genomic_DNA"/>
</dbReference>